<gene>
    <name evidence="1" type="ORF">Pmani_008682</name>
</gene>
<comment type="caution">
    <text evidence="1">The sequence shown here is derived from an EMBL/GenBank/DDBJ whole genome shotgun (WGS) entry which is preliminary data.</text>
</comment>
<keyword evidence="2" id="KW-1185">Reference proteome</keyword>
<accession>A0AAE1UEE4</accession>
<proteinExistence type="predicted"/>
<reference evidence="1" key="1">
    <citation type="submission" date="2023-11" db="EMBL/GenBank/DDBJ databases">
        <title>Genome assemblies of two species of porcelain crab, Petrolisthes cinctipes and Petrolisthes manimaculis (Anomura: Porcellanidae).</title>
        <authorList>
            <person name="Angst P."/>
        </authorList>
    </citation>
    <scope>NUCLEOTIDE SEQUENCE</scope>
    <source>
        <strain evidence="1">PB745_02</strain>
        <tissue evidence="1">Gill</tissue>
    </source>
</reference>
<protein>
    <submittedName>
        <fullName evidence="1">Uncharacterized protein</fullName>
    </submittedName>
</protein>
<name>A0AAE1UEE4_9EUCA</name>
<dbReference type="Proteomes" id="UP001292094">
    <property type="component" value="Unassembled WGS sequence"/>
</dbReference>
<sequence length="81" mass="9598">MEGRESWRWMRWGVEMDGMERKVEREWVLEWRWMGWGVEMDGVGSGDGWNGEESGEGMGAGVVEWRVGNKEGMMEWRGRRE</sequence>
<evidence type="ECO:0000313" key="1">
    <source>
        <dbReference type="EMBL" id="KAK4320462.1"/>
    </source>
</evidence>
<dbReference type="AlphaFoldDB" id="A0AAE1UEE4"/>
<organism evidence="1 2">
    <name type="scientific">Petrolisthes manimaculis</name>
    <dbReference type="NCBI Taxonomy" id="1843537"/>
    <lineage>
        <taxon>Eukaryota</taxon>
        <taxon>Metazoa</taxon>
        <taxon>Ecdysozoa</taxon>
        <taxon>Arthropoda</taxon>
        <taxon>Crustacea</taxon>
        <taxon>Multicrustacea</taxon>
        <taxon>Malacostraca</taxon>
        <taxon>Eumalacostraca</taxon>
        <taxon>Eucarida</taxon>
        <taxon>Decapoda</taxon>
        <taxon>Pleocyemata</taxon>
        <taxon>Anomura</taxon>
        <taxon>Galatheoidea</taxon>
        <taxon>Porcellanidae</taxon>
        <taxon>Petrolisthes</taxon>
    </lineage>
</organism>
<dbReference type="EMBL" id="JAWZYT010000667">
    <property type="protein sequence ID" value="KAK4320462.1"/>
    <property type="molecule type" value="Genomic_DNA"/>
</dbReference>
<evidence type="ECO:0000313" key="2">
    <source>
        <dbReference type="Proteomes" id="UP001292094"/>
    </source>
</evidence>